<accession>A0A7I9ZYG2</accession>
<evidence type="ECO:0000313" key="2">
    <source>
        <dbReference type="Proteomes" id="UP000491181"/>
    </source>
</evidence>
<evidence type="ECO:0000313" key="1">
    <source>
        <dbReference type="EMBL" id="GFH85037.1"/>
    </source>
</evidence>
<name>A0A7I9ZYG2_9BACE</name>
<dbReference type="EMBL" id="BLLS01000005">
    <property type="protein sequence ID" value="GFH85037.1"/>
    <property type="molecule type" value="Genomic_DNA"/>
</dbReference>
<sequence length="48" mass="5352">MVTSLIYVELEGIEPSSKRGNHKLSTCLSLPKFSCRNRTKAINSCLIL</sequence>
<dbReference type="Proteomes" id="UP000491181">
    <property type="component" value="Unassembled WGS sequence"/>
</dbReference>
<reference evidence="1 2" key="1">
    <citation type="journal article" date="2020" name="Microbiome">
        <title>Single-cell genomics of uncultured bacteria reveals dietary fiber responders in the mouse gut microbiota.</title>
        <authorList>
            <person name="Chijiiwa R."/>
            <person name="Hosokawa M."/>
            <person name="Kogawa M."/>
            <person name="Nishikawa Y."/>
            <person name="Ide K."/>
            <person name="Sakanashi C."/>
            <person name="Takahashi K."/>
            <person name="Takeyama H."/>
        </authorList>
    </citation>
    <scope>NUCLEOTIDE SEQUENCE [LARGE SCALE GENOMIC DNA]</scope>
    <source>
        <strain evidence="1">IMSAGC_001</strain>
    </source>
</reference>
<gene>
    <name evidence="1" type="ORF">IMSAGC001_00433</name>
</gene>
<proteinExistence type="predicted"/>
<protein>
    <submittedName>
        <fullName evidence="1">Uncharacterized protein</fullName>
    </submittedName>
</protein>
<dbReference type="AlphaFoldDB" id="A0A7I9ZYG2"/>
<comment type="caution">
    <text evidence="1">The sequence shown here is derived from an EMBL/GenBank/DDBJ whole genome shotgun (WGS) entry which is preliminary data.</text>
</comment>
<organism evidence="1 2">
    <name type="scientific">Bacteroides acidifaciens</name>
    <dbReference type="NCBI Taxonomy" id="85831"/>
    <lineage>
        <taxon>Bacteria</taxon>
        <taxon>Pseudomonadati</taxon>
        <taxon>Bacteroidota</taxon>
        <taxon>Bacteroidia</taxon>
        <taxon>Bacteroidales</taxon>
        <taxon>Bacteroidaceae</taxon>
        <taxon>Bacteroides</taxon>
    </lineage>
</organism>